<evidence type="ECO:0000259" key="13">
    <source>
        <dbReference type="Pfam" id="PF10659"/>
    </source>
</evidence>
<keyword evidence="11" id="KW-0812">Transmembrane</keyword>
<feature type="signal peptide" evidence="12">
    <location>
        <begin position="1"/>
        <end position="18"/>
    </location>
</feature>
<dbReference type="VEuPathDB" id="TriTrypDB:Tb427_000112800"/>
<feature type="coiled-coil region" evidence="9">
    <location>
        <begin position="139"/>
        <end position="166"/>
    </location>
</feature>
<feature type="compositionally biased region" description="Low complexity" evidence="10">
    <location>
        <begin position="470"/>
        <end position="479"/>
    </location>
</feature>
<dbReference type="EMBL" id="KX699315">
    <property type="protein sequence ID" value="APD73271.1"/>
    <property type="molecule type" value="Genomic_DNA"/>
</dbReference>
<evidence type="ECO:0000256" key="7">
    <source>
        <dbReference type="ARBA" id="ARBA00023180"/>
    </source>
</evidence>
<evidence type="ECO:0000256" key="2">
    <source>
        <dbReference type="ARBA" id="ARBA00004609"/>
    </source>
</evidence>
<dbReference type="GO" id="GO:0005886">
    <property type="term" value="C:plasma membrane"/>
    <property type="evidence" value="ECO:0007669"/>
    <property type="project" value="UniProtKB-SubCell"/>
</dbReference>
<keyword evidence="8" id="KW-0449">Lipoprotein</keyword>
<dbReference type="Pfam" id="PF13206">
    <property type="entry name" value="VSG_B"/>
    <property type="match status" value="1"/>
</dbReference>
<keyword evidence="3" id="KW-1003">Cell membrane</keyword>
<dbReference type="Pfam" id="PF10659">
    <property type="entry name" value="Trypan_glycop_C"/>
    <property type="match status" value="1"/>
</dbReference>
<keyword evidence="7" id="KW-0325">Glycoprotein</keyword>
<feature type="chain" id="PRO_5009615237" evidence="12">
    <location>
        <begin position="19"/>
        <end position="586"/>
    </location>
</feature>
<evidence type="ECO:0000313" key="15">
    <source>
        <dbReference type="EMBL" id="APD73271.1"/>
    </source>
</evidence>
<dbReference type="VEuPathDB" id="TriTrypDB:Tb1125.Tb11.v5.0912"/>
<evidence type="ECO:0000256" key="4">
    <source>
        <dbReference type="ARBA" id="ARBA00022622"/>
    </source>
</evidence>
<feature type="region of interest" description="Disordered" evidence="10">
    <location>
        <begin position="464"/>
        <end position="491"/>
    </location>
</feature>
<evidence type="ECO:0000256" key="11">
    <source>
        <dbReference type="SAM" id="Phobius"/>
    </source>
</evidence>
<evidence type="ECO:0000256" key="9">
    <source>
        <dbReference type="SAM" id="Coils"/>
    </source>
</evidence>
<keyword evidence="6 11" id="KW-0472">Membrane</keyword>
<dbReference type="AlphaFoldDB" id="A0A1J0R5Z6"/>
<feature type="domain" description="Trypanosome variant surface glycoprotein B-type N-terminal" evidence="14">
    <location>
        <begin position="10"/>
        <end position="405"/>
    </location>
</feature>
<dbReference type="VEuPathDB" id="TriTrypDB:Tb427_000112900"/>
<feature type="transmembrane region" description="Helical" evidence="11">
    <location>
        <begin position="545"/>
        <end position="565"/>
    </location>
</feature>
<keyword evidence="4" id="KW-0336">GPI-anchor</keyword>
<dbReference type="InterPro" id="IPR025932">
    <property type="entry name" value="Trypano_VSG_B_N_dom"/>
</dbReference>
<sequence>MLLKMALAIVFAASGVRAAGENAKEFRDICVLYQLLSSKPVKHKSANAETSSPQQQMRAVQSNIILLNLTTIPDDVEAILSATGKDSEWEQVSQKTPQKTYFKDQKQFDDMKSNYKTLIGETKKQFREDNGIPLPSAARQNLRSAMTQLANKAQTVETAFEAANQQETKLRRQAKKHMLAALYGEAATQAISETEDPDADFKPDLSKSFPWTGTNTRDTECKKPTTASTGAGRALAADAICLCTKSASATHDACLTTGDIGSDNMNGATSKTTLATLWGKITQQCDKIVPPGTSELSAAALTTAAAAYFSAGGGNWVSAMGGNLEATATPATQQNIIGRYVIKESQAPACTSATYTDSTQSTGICIDYTELLKDSKGITWVTEISKSAATLEKIATTSAEQMALLYKAETVESQMEALLSLRCPTQNKAPATLTQTTLTAADCNNHKTNKTCTDNNCKWEEKDGKGTCKPKAGTETTEAGGPGETPKEGAVSAGCANHFNDQTACEKMNEDKEKPVCAWKKGGEGDKNKDELRCRNDSLLINKKFALMTAAFMGLAIILMNLMFLRVASQFCENYENLIKFIFLWN</sequence>
<comment type="subcellular location">
    <subcellularLocation>
        <location evidence="2">Cell membrane</location>
        <topology evidence="2">Lipid-anchor</topology>
        <topology evidence="2">GPI-anchor</topology>
    </subcellularLocation>
</comment>
<evidence type="ECO:0000256" key="3">
    <source>
        <dbReference type="ARBA" id="ARBA00022475"/>
    </source>
</evidence>
<proteinExistence type="predicted"/>
<evidence type="ECO:0000256" key="1">
    <source>
        <dbReference type="ARBA" id="ARBA00002523"/>
    </source>
</evidence>
<evidence type="ECO:0000256" key="8">
    <source>
        <dbReference type="ARBA" id="ARBA00023288"/>
    </source>
</evidence>
<evidence type="ECO:0000256" key="10">
    <source>
        <dbReference type="SAM" id="MobiDB-lite"/>
    </source>
</evidence>
<keyword evidence="9" id="KW-0175">Coiled coil</keyword>
<protein>
    <submittedName>
        <fullName evidence="15">Variant surface glycoprotein 1125.520</fullName>
    </submittedName>
</protein>
<keyword evidence="5 12" id="KW-0732">Signal</keyword>
<evidence type="ECO:0000256" key="5">
    <source>
        <dbReference type="ARBA" id="ARBA00022729"/>
    </source>
</evidence>
<evidence type="ECO:0000256" key="12">
    <source>
        <dbReference type="SAM" id="SignalP"/>
    </source>
</evidence>
<dbReference type="GO" id="GO:0098552">
    <property type="term" value="C:side of membrane"/>
    <property type="evidence" value="ECO:0007669"/>
    <property type="project" value="UniProtKB-KW"/>
</dbReference>
<reference evidence="15" key="1">
    <citation type="submission" date="2016-08" db="EMBL/GenBank/DDBJ databases">
        <title>VSG repertoire of Trypanosoma brucei EATRO 1125.</title>
        <authorList>
            <person name="Cross G.A."/>
        </authorList>
    </citation>
    <scope>NUCLEOTIDE SEQUENCE</scope>
    <source>
        <strain evidence="15">EATRO 1125</strain>
    </source>
</reference>
<accession>A0A1J0R5Z6</accession>
<dbReference type="InterPro" id="IPR019609">
    <property type="entry name" value="Variant_surf_glycoprt_trypan_C"/>
</dbReference>
<feature type="domain" description="Trypanosome variant surface glycoprotein C-terminal" evidence="13">
    <location>
        <begin position="443"/>
        <end position="555"/>
    </location>
</feature>
<dbReference type="VEuPathDB" id="TriTrypDB:Tb11.v5.0912"/>
<keyword evidence="11" id="KW-1133">Transmembrane helix</keyword>
<evidence type="ECO:0000259" key="14">
    <source>
        <dbReference type="Pfam" id="PF13206"/>
    </source>
</evidence>
<name>A0A1J0R5Z6_9TRYP</name>
<feature type="region of interest" description="Disordered" evidence="10">
    <location>
        <begin position="191"/>
        <end position="210"/>
    </location>
</feature>
<evidence type="ECO:0000256" key="6">
    <source>
        <dbReference type="ARBA" id="ARBA00023136"/>
    </source>
</evidence>
<organism evidence="15">
    <name type="scientific">Trypanosoma brucei</name>
    <dbReference type="NCBI Taxonomy" id="5691"/>
    <lineage>
        <taxon>Eukaryota</taxon>
        <taxon>Discoba</taxon>
        <taxon>Euglenozoa</taxon>
        <taxon>Kinetoplastea</taxon>
        <taxon>Metakinetoplastina</taxon>
        <taxon>Trypanosomatida</taxon>
        <taxon>Trypanosomatidae</taxon>
        <taxon>Trypanosoma</taxon>
    </lineage>
</organism>
<comment type="function">
    <text evidence="1">VSG forms a coat on the surface of the parasite. The trypanosome evades the immune response of the host by expressing a series of antigenically distinct VSGs from an estimated 1000 VSG genes.</text>
</comment>